<evidence type="ECO:0000313" key="4">
    <source>
        <dbReference type="Proteomes" id="UP000327493"/>
    </source>
</evidence>
<dbReference type="Gene3D" id="2.60.120.1560">
    <property type="match status" value="1"/>
</dbReference>
<evidence type="ECO:0000313" key="3">
    <source>
        <dbReference type="EMBL" id="KAA8586227.1"/>
    </source>
</evidence>
<keyword evidence="4" id="KW-1185">Reference proteome</keyword>
<organism evidence="3 4">
    <name type="scientific">Etheostoma spectabile</name>
    <name type="common">orangethroat darter</name>
    <dbReference type="NCBI Taxonomy" id="54343"/>
    <lineage>
        <taxon>Eukaryota</taxon>
        <taxon>Metazoa</taxon>
        <taxon>Chordata</taxon>
        <taxon>Craniata</taxon>
        <taxon>Vertebrata</taxon>
        <taxon>Euteleostomi</taxon>
        <taxon>Actinopterygii</taxon>
        <taxon>Neopterygii</taxon>
        <taxon>Teleostei</taxon>
        <taxon>Neoteleostei</taxon>
        <taxon>Acanthomorphata</taxon>
        <taxon>Eupercaria</taxon>
        <taxon>Perciformes</taxon>
        <taxon>Percoidei</taxon>
        <taxon>Percidae</taxon>
        <taxon>Etheostomatinae</taxon>
        <taxon>Etheostoma</taxon>
    </lineage>
</organism>
<dbReference type="InterPro" id="IPR037524">
    <property type="entry name" value="PA14/GLEYA"/>
</dbReference>
<dbReference type="InterPro" id="IPR013783">
    <property type="entry name" value="Ig-like_fold"/>
</dbReference>
<feature type="domain" description="PA14" evidence="2">
    <location>
        <begin position="275"/>
        <end position="429"/>
    </location>
</feature>
<sequence length="463" mass="52505">PGFAQEKQFQLNPKDDTFGNRVTLVSDTLSVPCDVERDSTHGNQIMCYTRAMPAGQYMVRVSVNGVSIPDSNLCRGDYKSYQCSFYPVWYRTPTIYSLSPVSGPPGTLVTLRGRIFSDVYGSNTATSSNGLNIRFLRAYMGGMPCELLKPESDELYDLRLDSETSQWGYMSCKMTGTYVGHHNLSYILDSDYGRSLSEINLYKVSALDKLSMFQTFAEVTGVSPSMGSVLGGTLLTIYGRFFDQTDRPARVLVGDDRITCSTAKHEMNNKVTVYPGGRGLKMEVWNQTRPRYLTDIWSYNVNTTGYWTQWIDSMPHVFALEIDYFSSRSSGFLVPPASANYTIYLHCDDRCELYLSNSSRPEDKVKVAFQTSFVADFLQRESQKSKVLALEEGKPYYIEILHQEYSGAASVNLAIFQEDSSFTEDQTDNAVNEVQDIEVKYDVFDEEQDQFQSVPQQLWWKHP</sequence>
<name>A0A5J5CWS0_9PERO</name>
<dbReference type="EMBL" id="VOFY01000014">
    <property type="protein sequence ID" value="KAA8586227.1"/>
    <property type="molecule type" value="Genomic_DNA"/>
</dbReference>
<dbReference type="FunFam" id="2.60.120.1560:FF:000004">
    <property type="entry name" value="PKHD1-like 1"/>
    <property type="match status" value="1"/>
</dbReference>
<comment type="caution">
    <text evidence="3">The sequence shown here is derived from an EMBL/GenBank/DDBJ whole genome shotgun (WGS) entry which is preliminary data.</text>
</comment>
<evidence type="ECO:0000256" key="1">
    <source>
        <dbReference type="ARBA" id="ARBA00022729"/>
    </source>
</evidence>
<dbReference type="CDD" id="cd00603">
    <property type="entry name" value="IPT_PCSR"/>
    <property type="match status" value="2"/>
</dbReference>
<accession>A0A5J5CWS0</accession>
<dbReference type="PANTHER" id="PTHR46769:SF2">
    <property type="entry name" value="FIBROCYSTIN-L ISOFORM 2 PRECURSOR-RELATED"/>
    <property type="match status" value="1"/>
</dbReference>
<dbReference type="PROSITE" id="PS51820">
    <property type="entry name" value="PA14"/>
    <property type="match status" value="1"/>
</dbReference>
<dbReference type="InterPro" id="IPR052387">
    <property type="entry name" value="Fibrocystin"/>
</dbReference>
<dbReference type="Pfam" id="PF01833">
    <property type="entry name" value="TIG"/>
    <property type="match status" value="2"/>
</dbReference>
<dbReference type="FunFam" id="2.60.40.10:FF:001292">
    <property type="entry name" value="PKHD1 like 1"/>
    <property type="match status" value="1"/>
</dbReference>
<dbReference type="Proteomes" id="UP000327493">
    <property type="component" value="Chromosome 14"/>
</dbReference>
<protein>
    <recommendedName>
        <fullName evidence="2">PA14 domain-containing protein</fullName>
    </recommendedName>
</protein>
<dbReference type="InterPro" id="IPR002909">
    <property type="entry name" value="IPT_dom"/>
</dbReference>
<dbReference type="PANTHER" id="PTHR46769">
    <property type="entry name" value="POLYCYSTIC KIDNEY AND HEPATIC DISEASE 1 (AUTOSOMAL RECESSIVE)-LIKE 1"/>
    <property type="match status" value="1"/>
</dbReference>
<dbReference type="SUPFAM" id="SSF56988">
    <property type="entry name" value="Anthrax protective antigen"/>
    <property type="match status" value="1"/>
</dbReference>
<feature type="non-terminal residue" evidence="3">
    <location>
        <position position="1"/>
    </location>
</feature>
<dbReference type="GO" id="GO:0007399">
    <property type="term" value="P:nervous system development"/>
    <property type="evidence" value="ECO:0007669"/>
    <property type="project" value="UniProtKB-ARBA"/>
</dbReference>
<dbReference type="InterPro" id="IPR014756">
    <property type="entry name" value="Ig_E-set"/>
</dbReference>
<dbReference type="AlphaFoldDB" id="A0A5J5CWS0"/>
<keyword evidence="1" id="KW-0732">Signal</keyword>
<gene>
    <name evidence="3" type="ORF">FQN60_007796</name>
</gene>
<dbReference type="SUPFAM" id="SSF81296">
    <property type="entry name" value="E set domains"/>
    <property type="match status" value="2"/>
</dbReference>
<dbReference type="Gene3D" id="2.60.40.10">
    <property type="entry name" value="Immunoglobulins"/>
    <property type="match status" value="3"/>
</dbReference>
<dbReference type="Pfam" id="PF07691">
    <property type="entry name" value="PA14"/>
    <property type="match status" value="1"/>
</dbReference>
<reference evidence="3 4" key="1">
    <citation type="submission" date="2019-08" db="EMBL/GenBank/DDBJ databases">
        <title>A chromosome-level genome assembly, high-density linkage maps, and genome scans reveal the genomic architecture of hybrid incompatibilities underlying speciation via character displacement in darters (Percidae: Etheostominae).</title>
        <authorList>
            <person name="Moran R.L."/>
            <person name="Catchen J.M."/>
            <person name="Fuller R.C."/>
        </authorList>
    </citation>
    <scope>NUCLEOTIDE SEQUENCE [LARGE SCALE GENOMIC DNA]</scope>
    <source>
        <strain evidence="3">EspeVRDwgs_2016</strain>
        <tissue evidence="3">Muscle</tissue>
    </source>
</reference>
<proteinExistence type="predicted"/>
<evidence type="ECO:0000259" key="2">
    <source>
        <dbReference type="PROSITE" id="PS51820"/>
    </source>
</evidence>
<dbReference type="InterPro" id="IPR011658">
    <property type="entry name" value="PA14_dom"/>
</dbReference>